<evidence type="ECO:0000256" key="6">
    <source>
        <dbReference type="SAM" id="Phobius"/>
    </source>
</evidence>
<keyword evidence="2 6" id="KW-0812">Transmembrane</keyword>
<organism evidence="9 10">
    <name type="scientific">Kangiella marina</name>
    <dbReference type="NCBI Taxonomy" id="1079178"/>
    <lineage>
        <taxon>Bacteria</taxon>
        <taxon>Pseudomonadati</taxon>
        <taxon>Pseudomonadota</taxon>
        <taxon>Gammaproteobacteria</taxon>
        <taxon>Kangiellales</taxon>
        <taxon>Kangiellaceae</taxon>
        <taxon>Kangiella</taxon>
    </lineage>
</organism>
<protein>
    <submittedName>
        <fullName evidence="9">Threonine/serine exporter family protein</fullName>
    </submittedName>
</protein>
<feature type="transmembrane region" description="Helical" evidence="6">
    <location>
        <begin position="313"/>
        <end position="330"/>
    </location>
</feature>
<proteinExistence type="inferred from homology"/>
<name>A0ABP8IK35_9GAMM</name>
<feature type="transmembrane region" description="Helical" evidence="6">
    <location>
        <begin position="248"/>
        <end position="274"/>
    </location>
</feature>
<comment type="caution">
    <text evidence="9">The sequence shown here is derived from an EMBL/GenBank/DDBJ whole genome shotgun (WGS) entry which is preliminary data.</text>
</comment>
<feature type="transmembrane region" description="Helical" evidence="6">
    <location>
        <begin position="186"/>
        <end position="207"/>
    </location>
</feature>
<evidence type="ECO:0000256" key="3">
    <source>
        <dbReference type="ARBA" id="ARBA00022989"/>
    </source>
</evidence>
<feature type="transmembrane region" description="Helical" evidence="6">
    <location>
        <begin position="336"/>
        <end position="355"/>
    </location>
</feature>
<dbReference type="PANTHER" id="PTHR31082:SF4">
    <property type="entry name" value="PHEROMONE-REGULATED MEMBRANE PROTEIN 10"/>
    <property type="match status" value="1"/>
</dbReference>
<feature type="domain" description="Threonine/serine exporter-like N-terminal" evidence="7">
    <location>
        <begin position="29"/>
        <end position="268"/>
    </location>
</feature>
<accession>A0ABP8IK35</accession>
<evidence type="ECO:0000256" key="1">
    <source>
        <dbReference type="ARBA" id="ARBA00004141"/>
    </source>
</evidence>
<dbReference type="InterPro" id="IPR051361">
    <property type="entry name" value="ThrE/Ser_Exporter"/>
</dbReference>
<dbReference type="PANTHER" id="PTHR31082">
    <property type="entry name" value="PHEROMONE-REGULATED MEMBRANE PROTEIN 10"/>
    <property type="match status" value="1"/>
</dbReference>
<feature type="transmembrane region" description="Helical" evidence="6">
    <location>
        <begin position="362"/>
        <end position="378"/>
    </location>
</feature>
<evidence type="ECO:0000259" key="8">
    <source>
        <dbReference type="Pfam" id="PF12821"/>
    </source>
</evidence>
<feature type="transmembrane region" description="Helical" evidence="6">
    <location>
        <begin position="398"/>
        <end position="420"/>
    </location>
</feature>
<dbReference type="Pfam" id="PF06738">
    <property type="entry name" value="ThrE"/>
    <property type="match status" value="1"/>
</dbReference>
<evidence type="ECO:0000256" key="2">
    <source>
        <dbReference type="ARBA" id="ARBA00022692"/>
    </source>
</evidence>
<sequence>MADDLPISIAERRLDNVPNYPDRHEPVGFMLRLIKALHTYGVPSYELERLMTNVADQLGYGLQATVVPTSITMTFIQDEDKPRTYVIRSNSGEVNVDKLSRTIDVAYDVINGEITTEQGARELTEITHSAPLHSKGWLILCFMLVSTAICRIFGGGVPEIITASVTGLIVGVFVNVGGLRSETVSNLMPALSAFLATLISFGFNYWVGLSSTYIPVVSGIIVLVPGMMLTIAMAELATQNLVSGTARLLGSVVIFIQMIFGVAIGSQVAAIFFGQASITTSIDHQLPQWTVWIAIVASSWALMMLFQTRSKHLPWIVVTTASSFFVSRWAGAELGAATGAFFGALTVGVFANLAYRIKQVPTAAVMMPGFIILVPGSVGFRSLTEILDHNIIGGLESAFNMIIVGISLITGLLVSSIATLPKPKIKTERVEVKSEPPRDDKA</sequence>
<keyword evidence="10" id="KW-1185">Reference proteome</keyword>
<keyword evidence="4 6" id="KW-0472">Membrane</keyword>
<evidence type="ECO:0000259" key="7">
    <source>
        <dbReference type="Pfam" id="PF06738"/>
    </source>
</evidence>
<reference evidence="10" key="1">
    <citation type="journal article" date="2019" name="Int. J. Syst. Evol. Microbiol.">
        <title>The Global Catalogue of Microorganisms (GCM) 10K type strain sequencing project: providing services to taxonomists for standard genome sequencing and annotation.</title>
        <authorList>
            <consortium name="The Broad Institute Genomics Platform"/>
            <consortium name="The Broad Institute Genome Sequencing Center for Infectious Disease"/>
            <person name="Wu L."/>
            <person name="Ma J."/>
        </authorList>
    </citation>
    <scope>NUCLEOTIDE SEQUENCE [LARGE SCALE GENOMIC DNA]</scope>
    <source>
        <strain evidence="10">JCM 17728</strain>
    </source>
</reference>
<feature type="transmembrane region" description="Helical" evidence="6">
    <location>
        <begin position="286"/>
        <end position="306"/>
    </location>
</feature>
<dbReference type="InterPro" id="IPR024528">
    <property type="entry name" value="ThrE_2"/>
</dbReference>
<feature type="transmembrane region" description="Helical" evidence="6">
    <location>
        <begin position="213"/>
        <end position="236"/>
    </location>
</feature>
<keyword evidence="3 6" id="KW-1133">Transmembrane helix</keyword>
<dbReference type="RefSeq" id="WP_345292477.1">
    <property type="nucleotide sequence ID" value="NZ_BAABFV010000001.1"/>
</dbReference>
<comment type="subcellular location">
    <subcellularLocation>
        <location evidence="1">Membrane</location>
        <topology evidence="1">Multi-pass membrane protein</topology>
    </subcellularLocation>
</comment>
<evidence type="ECO:0000313" key="9">
    <source>
        <dbReference type="EMBL" id="GAA4361002.1"/>
    </source>
</evidence>
<dbReference type="Pfam" id="PF12821">
    <property type="entry name" value="ThrE_2"/>
    <property type="match status" value="1"/>
</dbReference>
<dbReference type="EMBL" id="BAABFV010000001">
    <property type="protein sequence ID" value="GAA4361002.1"/>
    <property type="molecule type" value="Genomic_DNA"/>
</dbReference>
<feature type="domain" description="Threonine/Serine exporter ThrE" evidence="8">
    <location>
        <begin position="298"/>
        <end position="417"/>
    </location>
</feature>
<feature type="transmembrane region" description="Helical" evidence="6">
    <location>
        <begin position="136"/>
        <end position="154"/>
    </location>
</feature>
<evidence type="ECO:0000256" key="4">
    <source>
        <dbReference type="ARBA" id="ARBA00023136"/>
    </source>
</evidence>
<dbReference type="InterPro" id="IPR010619">
    <property type="entry name" value="ThrE-like_N"/>
</dbReference>
<evidence type="ECO:0000313" key="10">
    <source>
        <dbReference type="Proteomes" id="UP001501011"/>
    </source>
</evidence>
<evidence type="ECO:0000256" key="5">
    <source>
        <dbReference type="ARBA" id="ARBA00034125"/>
    </source>
</evidence>
<gene>
    <name evidence="9" type="ORF">GCM10023151_13810</name>
</gene>
<comment type="similarity">
    <text evidence="5">Belongs to the ThrE exporter (TC 2.A.79) family.</text>
</comment>
<dbReference type="Proteomes" id="UP001501011">
    <property type="component" value="Unassembled WGS sequence"/>
</dbReference>
<feature type="transmembrane region" description="Helical" evidence="6">
    <location>
        <begin position="160"/>
        <end position="179"/>
    </location>
</feature>